<dbReference type="EMBL" id="PGCJ01000023">
    <property type="protein sequence ID" value="PLW56205.1"/>
    <property type="molecule type" value="Genomic_DNA"/>
</dbReference>
<reference evidence="2 3" key="1">
    <citation type="submission" date="2017-11" db="EMBL/GenBank/DDBJ databases">
        <title>De novo assembly and phasing of dikaryotic genomes from two isolates of Puccinia coronata f. sp. avenae, the causal agent of oat crown rust.</title>
        <authorList>
            <person name="Miller M.E."/>
            <person name="Zhang Y."/>
            <person name="Omidvar V."/>
            <person name="Sperschneider J."/>
            <person name="Schwessinger B."/>
            <person name="Raley C."/>
            <person name="Palmer J.M."/>
            <person name="Garnica D."/>
            <person name="Upadhyaya N."/>
            <person name="Rathjen J."/>
            <person name="Taylor J.M."/>
            <person name="Park R.F."/>
            <person name="Dodds P.N."/>
            <person name="Hirsch C.D."/>
            <person name="Kianian S.F."/>
            <person name="Figueroa M."/>
        </authorList>
    </citation>
    <scope>NUCLEOTIDE SEQUENCE [LARGE SCALE GENOMIC DNA]</scope>
    <source>
        <strain evidence="2">12NC29</strain>
    </source>
</reference>
<evidence type="ECO:0000313" key="2">
    <source>
        <dbReference type="EMBL" id="PLW56205.1"/>
    </source>
</evidence>
<gene>
    <name evidence="2" type="ORF">PCANC_02006</name>
    <name evidence="1" type="ORF">PCANC_07663</name>
</gene>
<keyword evidence="3" id="KW-1185">Reference proteome</keyword>
<organism evidence="2 3">
    <name type="scientific">Puccinia coronata f. sp. avenae</name>
    <dbReference type="NCBI Taxonomy" id="200324"/>
    <lineage>
        <taxon>Eukaryota</taxon>
        <taxon>Fungi</taxon>
        <taxon>Dikarya</taxon>
        <taxon>Basidiomycota</taxon>
        <taxon>Pucciniomycotina</taxon>
        <taxon>Pucciniomycetes</taxon>
        <taxon>Pucciniales</taxon>
        <taxon>Pucciniaceae</taxon>
        <taxon>Puccinia</taxon>
    </lineage>
</organism>
<dbReference type="EMBL" id="PGCJ01000808">
    <property type="protein sequence ID" value="PLW19761.1"/>
    <property type="molecule type" value="Genomic_DNA"/>
</dbReference>
<dbReference type="AlphaFoldDB" id="A0A2N5W1W5"/>
<proteinExistence type="predicted"/>
<evidence type="ECO:0000313" key="1">
    <source>
        <dbReference type="EMBL" id="PLW19761.1"/>
    </source>
</evidence>
<protein>
    <submittedName>
        <fullName evidence="2">Uncharacterized protein</fullName>
    </submittedName>
</protein>
<comment type="caution">
    <text evidence="2">The sequence shown here is derived from an EMBL/GenBank/DDBJ whole genome shotgun (WGS) entry which is preliminary data.</text>
</comment>
<dbReference type="Proteomes" id="UP000235388">
    <property type="component" value="Unassembled WGS sequence"/>
</dbReference>
<sequence length="81" mass="8254">MAIGPGVQRAARLLAGAGQRAARWAPRGHPCPGSPVLLGPQVTCGPLLAPAATVLPSDSSPQLGTLITNHKLCNGQDWVLP</sequence>
<name>A0A2N5W1W5_9BASI</name>
<evidence type="ECO:0000313" key="3">
    <source>
        <dbReference type="Proteomes" id="UP000235388"/>
    </source>
</evidence>
<accession>A0A2N5W1W5</accession>